<reference evidence="4 5" key="1">
    <citation type="submission" date="2016-02" db="EMBL/GenBank/DDBJ databases">
        <title>Draft genome sequence of Aeromonas trota strain 1999lcr isolated from cerebrospinal fluid (CSF).</title>
        <authorList>
            <person name="Dallagassa C.B."/>
            <person name="Prediger K.C."/>
            <person name="Weiss V.A."/>
            <person name="Assis F.E."/>
            <person name="Baura V."/>
            <person name="Cruz L.M."/>
            <person name="Souza E.M."/>
            <person name="Pedrosa F.O."/>
            <person name="Fadel-Picheth C.M."/>
        </authorList>
    </citation>
    <scope>NUCLEOTIDE SEQUENCE [LARGE SCALE GENOMIC DNA]</scope>
    <source>
        <strain evidence="4 5">1999lcr</strain>
    </source>
</reference>
<accession>A0A175VFU1</accession>
<comment type="caution">
    <text evidence="4">The sequence shown here is derived from an EMBL/GenBank/DDBJ whole genome shotgun (WGS) entry which is preliminary data.</text>
</comment>
<evidence type="ECO:0000256" key="2">
    <source>
        <dbReference type="SAM" id="Coils"/>
    </source>
</evidence>
<dbReference type="Gene3D" id="2.40.420.20">
    <property type="match status" value="1"/>
</dbReference>
<dbReference type="Pfam" id="PF25917">
    <property type="entry name" value="BSH_RND"/>
    <property type="match status" value="1"/>
</dbReference>
<dbReference type="NCBIfam" id="TIGR01730">
    <property type="entry name" value="RND_mfp"/>
    <property type="match status" value="1"/>
</dbReference>
<sequence length="364" mass="39219">MQYPLFSPPCLSVLILGGLLTGCGTDTATEVVKPPRPVNAMQLSDSKSLYSLKFSGEIKSHQSASLAFRVPGTLEQILVKEGDRISEGQVIARLDPHDFRVQRDAIKAQLSEAKAAYKLAIVELSRTRQAVQDRAMASINLERATSAQNQANARVQMLQQSLKQAEDALAYSELKAPFDGIIGQRFIEEHEQTSPGQPVFSLHQPTALDAVVDVPEQQIGQMKSGMLANVTWYRQEASIKAVSTEIASLPDPLKRTYKVTFKLLDNSPELVPGKSINVELALPAGERIYCLPATAIKSLGGQPQVVAIKAAAATHVPVTIVSQRHDTLCVEGELNAGDHIVTAGSALLKEGQAIAVINQVDGQS</sequence>
<feature type="domain" description="Multidrug resistance protein MdtA-like barrel-sandwich hybrid" evidence="3">
    <location>
        <begin position="64"/>
        <end position="198"/>
    </location>
</feature>
<keyword evidence="2" id="KW-0175">Coiled coil</keyword>
<feature type="coiled-coil region" evidence="2">
    <location>
        <begin position="141"/>
        <end position="175"/>
    </location>
</feature>
<evidence type="ECO:0000313" key="5">
    <source>
        <dbReference type="Proteomes" id="UP000078435"/>
    </source>
</evidence>
<dbReference type="Gene3D" id="1.10.287.470">
    <property type="entry name" value="Helix hairpin bin"/>
    <property type="match status" value="1"/>
</dbReference>
<dbReference type="Gene3D" id="2.40.30.170">
    <property type="match status" value="1"/>
</dbReference>
<proteinExistence type="inferred from homology"/>
<dbReference type="Gene3D" id="2.40.50.100">
    <property type="match status" value="1"/>
</dbReference>
<evidence type="ECO:0000259" key="3">
    <source>
        <dbReference type="Pfam" id="PF25917"/>
    </source>
</evidence>
<dbReference type="EMBL" id="JMGO02000016">
    <property type="protein sequence ID" value="KXU78862.1"/>
    <property type="molecule type" value="Genomic_DNA"/>
</dbReference>
<dbReference type="GO" id="GO:1990281">
    <property type="term" value="C:efflux pump complex"/>
    <property type="evidence" value="ECO:0007669"/>
    <property type="project" value="TreeGrafter"/>
</dbReference>
<organism evidence="4 5">
    <name type="scientific">Aeromonas enteropelogenes</name>
    <name type="common">Aeromonas trota</name>
    <dbReference type="NCBI Taxonomy" id="29489"/>
    <lineage>
        <taxon>Bacteria</taxon>
        <taxon>Pseudomonadati</taxon>
        <taxon>Pseudomonadota</taxon>
        <taxon>Gammaproteobacteria</taxon>
        <taxon>Aeromonadales</taxon>
        <taxon>Aeromonadaceae</taxon>
        <taxon>Aeromonas</taxon>
    </lineage>
</organism>
<dbReference type="GO" id="GO:0015562">
    <property type="term" value="F:efflux transmembrane transporter activity"/>
    <property type="evidence" value="ECO:0007669"/>
    <property type="project" value="TreeGrafter"/>
</dbReference>
<dbReference type="InterPro" id="IPR006143">
    <property type="entry name" value="RND_pump_MFP"/>
</dbReference>
<dbReference type="PANTHER" id="PTHR30469">
    <property type="entry name" value="MULTIDRUG RESISTANCE PROTEIN MDTA"/>
    <property type="match status" value="1"/>
</dbReference>
<gene>
    <name evidence="4" type="ORF">LCR_02910</name>
</gene>
<dbReference type="Proteomes" id="UP000078435">
    <property type="component" value="Unassembled WGS sequence"/>
</dbReference>
<dbReference type="InterPro" id="IPR058625">
    <property type="entry name" value="MdtA-like_BSH"/>
</dbReference>
<dbReference type="RefSeq" id="WP_026457903.1">
    <property type="nucleotide sequence ID" value="NZ_JMGO02000016.1"/>
</dbReference>
<dbReference type="SUPFAM" id="SSF111369">
    <property type="entry name" value="HlyD-like secretion proteins"/>
    <property type="match status" value="1"/>
</dbReference>
<name>A0A175VFU1_AEREN</name>
<protein>
    <recommendedName>
        <fullName evidence="3">Multidrug resistance protein MdtA-like barrel-sandwich hybrid domain-containing protein</fullName>
    </recommendedName>
</protein>
<dbReference type="OrthoDB" id="1185083at2"/>
<comment type="similarity">
    <text evidence="1">Belongs to the membrane fusion protein (MFP) (TC 8.A.1) family.</text>
</comment>
<dbReference type="AlphaFoldDB" id="A0A175VFU1"/>
<dbReference type="PANTHER" id="PTHR30469:SF15">
    <property type="entry name" value="HLYD FAMILY OF SECRETION PROTEINS"/>
    <property type="match status" value="1"/>
</dbReference>
<evidence type="ECO:0000313" key="4">
    <source>
        <dbReference type="EMBL" id="KXU78862.1"/>
    </source>
</evidence>
<evidence type="ECO:0000256" key="1">
    <source>
        <dbReference type="ARBA" id="ARBA00009477"/>
    </source>
</evidence>